<keyword evidence="2" id="KW-1185">Reference proteome</keyword>
<sequence>MDASRQVDDGPAVLQLCRWTLSQTHLKLSKFREVFISPTRHLFGLLSDYGDLVLATVEVNPSQVELPRALSDTCTQAVFETFSSIPRVKSLAWGYCSDASSQLEDSSFNEVLVVSSDASITVHAFCRSRKSTLIVNSTSDPKELHGEWKEWRPTECSVLEDGWDLKVSRLRWLQLALHYSMISDLEQSLNMLAEVNLAEEGVLQLLLASIHRLSSRTGNDNEVTLSSKLMVLAVRFATRMIKCYGLQKQNSVVVVDGVPSGPGGLDVHDRQESAHVLAPDSNSLLALTPVESSLSASNFLDIDTNKGTAQVGRQIIQGNIKEMINRWEMNNFDLKTVVKEALQSGRLPLAVLQLQLLRQRELVSNEDPEDAFSEVHEIGRSIVYDLLMKGETGLAVATLERLGDDIESDLRQLMQGTVRRSLRLQIADEMKKRGYIRSDEWKMLETITLIERFYPSSSFWDTYFGRENVIRDAANIVTLPGEDKPVLALHIRDHPLVECGDVDGAVLGSWVNINDYTDSKEFPASNISDGYWACAAVWSDAWDQITVDRILLDQPNHIYAHIPWESQFEYFIGHNDAGKVCELLDMIPNSVLLEGIIRVNVDSLQAADNTVSDLTVPDYNMYICDSEELEPVCMEIPHVKIFRSLYNHESTLYIRILMQQELAKKHIFVKEYWQCTTEIIPLLAHAGMLLKVGPKKECSTPFCAPEMPDDANHRGREGALHKLVIRFCVQHNLPYLLELYLDNCNLAPEKDCIPLLKDATGDCKWAQWLLFSRIKGHEYEASFSNARWNLSQKMVNNSNLTAIEIDEMLYTVDDMAERIGEMSALATLMYASAPIQKSICTGSVNRSRGLSSQAH</sequence>
<dbReference type="STRING" id="4540.A0A3L6RBF6"/>
<protein>
    <recommendedName>
        <fullName evidence="3">Spatacsin C-terminal domain-containing protein</fullName>
    </recommendedName>
</protein>
<accession>A0A3L6RBF6</accession>
<proteinExistence type="predicted"/>
<evidence type="ECO:0000313" key="1">
    <source>
        <dbReference type="EMBL" id="RLN00170.1"/>
    </source>
</evidence>
<dbReference type="InterPro" id="IPR028103">
    <property type="entry name" value="Spatacsin"/>
</dbReference>
<dbReference type="PANTHER" id="PTHR13650">
    <property type="entry name" value="SPATACSIN"/>
    <property type="match status" value="1"/>
</dbReference>
<dbReference type="GO" id="GO:0005737">
    <property type="term" value="C:cytoplasm"/>
    <property type="evidence" value="ECO:0007669"/>
    <property type="project" value="TreeGrafter"/>
</dbReference>
<dbReference type="EMBL" id="PQIB02000009">
    <property type="protein sequence ID" value="RLN00170.1"/>
    <property type="molecule type" value="Genomic_DNA"/>
</dbReference>
<dbReference type="PANTHER" id="PTHR13650:SF0">
    <property type="entry name" value="SPATACSIN"/>
    <property type="match status" value="1"/>
</dbReference>
<evidence type="ECO:0000313" key="2">
    <source>
        <dbReference type="Proteomes" id="UP000275267"/>
    </source>
</evidence>
<evidence type="ECO:0008006" key="3">
    <source>
        <dbReference type="Google" id="ProtNLM"/>
    </source>
</evidence>
<gene>
    <name evidence="1" type="ORF">C2845_PM06G04150</name>
</gene>
<organism evidence="1 2">
    <name type="scientific">Panicum miliaceum</name>
    <name type="common">Proso millet</name>
    <name type="synonym">Broomcorn millet</name>
    <dbReference type="NCBI Taxonomy" id="4540"/>
    <lineage>
        <taxon>Eukaryota</taxon>
        <taxon>Viridiplantae</taxon>
        <taxon>Streptophyta</taxon>
        <taxon>Embryophyta</taxon>
        <taxon>Tracheophyta</taxon>
        <taxon>Spermatophyta</taxon>
        <taxon>Magnoliopsida</taxon>
        <taxon>Liliopsida</taxon>
        <taxon>Poales</taxon>
        <taxon>Poaceae</taxon>
        <taxon>PACMAD clade</taxon>
        <taxon>Panicoideae</taxon>
        <taxon>Panicodae</taxon>
        <taxon>Paniceae</taxon>
        <taxon>Panicinae</taxon>
        <taxon>Panicum</taxon>
        <taxon>Panicum sect. Panicum</taxon>
    </lineage>
</organism>
<comment type="caution">
    <text evidence="1">The sequence shown here is derived from an EMBL/GenBank/DDBJ whole genome shotgun (WGS) entry which is preliminary data.</text>
</comment>
<dbReference type="OrthoDB" id="2018754at2759"/>
<reference evidence="2" key="1">
    <citation type="journal article" date="2019" name="Nat. Commun.">
        <title>The genome of broomcorn millet.</title>
        <authorList>
            <person name="Zou C."/>
            <person name="Miki D."/>
            <person name="Li D."/>
            <person name="Tang Q."/>
            <person name="Xiao L."/>
            <person name="Rajput S."/>
            <person name="Deng P."/>
            <person name="Jia W."/>
            <person name="Huang R."/>
            <person name="Zhang M."/>
            <person name="Sun Y."/>
            <person name="Hu J."/>
            <person name="Fu X."/>
            <person name="Schnable P.S."/>
            <person name="Li F."/>
            <person name="Zhang H."/>
            <person name="Feng B."/>
            <person name="Zhu X."/>
            <person name="Liu R."/>
            <person name="Schnable J.C."/>
            <person name="Zhu J.-K."/>
            <person name="Zhang H."/>
        </authorList>
    </citation>
    <scope>NUCLEOTIDE SEQUENCE [LARGE SCALE GENOMIC DNA]</scope>
</reference>
<dbReference type="Proteomes" id="UP000275267">
    <property type="component" value="Unassembled WGS sequence"/>
</dbReference>
<name>A0A3L6RBF6_PANMI</name>
<dbReference type="AlphaFoldDB" id="A0A3L6RBF6"/>